<keyword evidence="4" id="KW-0206">Cytoskeleton</keyword>
<dbReference type="InterPro" id="IPR027267">
    <property type="entry name" value="AH/BAR_dom_sf"/>
</dbReference>
<evidence type="ECO:0000256" key="3">
    <source>
        <dbReference type="ARBA" id="ARBA00022553"/>
    </source>
</evidence>
<dbReference type="Proteomes" id="UP000008076">
    <property type="component" value="Unassembled WGS sequence"/>
</dbReference>
<dbReference type="Pfam" id="PF00611">
    <property type="entry name" value="FCH"/>
    <property type="match status" value="1"/>
</dbReference>
<protein>
    <recommendedName>
        <fullName evidence="7">F-BAR domain-containing protein</fullName>
    </recommendedName>
</protein>
<dbReference type="InterPro" id="IPR031160">
    <property type="entry name" value="F_BAR_dom"/>
</dbReference>
<dbReference type="Gene3D" id="1.20.1270.60">
    <property type="entry name" value="Arfaptin homology (AH) domain/BAR domain"/>
    <property type="match status" value="1"/>
</dbReference>
<dbReference type="VEuPathDB" id="AmoebaDB:EDI_130790"/>
<keyword evidence="2" id="KW-0963">Cytoplasm</keyword>
<dbReference type="GO" id="GO:0016050">
    <property type="term" value="P:vesicle organization"/>
    <property type="evidence" value="ECO:0007669"/>
    <property type="project" value="TreeGrafter"/>
</dbReference>
<dbReference type="OrthoDB" id="437889at2759"/>
<keyword evidence="3" id="KW-0597">Phosphoprotein</keyword>
<evidence type="ECO:0000313" key="8">
    <source>
        <dbReference type="EMBL" id="EDR28802.1"/>
    </source>
</evidence>
<dbReference type="GO" id="GO:0005886">
    <property type="term" value="C:plasma membrane"/>
    <property type="evidence" value="ECO:0007669"/>
    <property type="project" value="TreeGrafter"/>
</dbReference>
<dbReference type="OMA" id="FATHNCK"/>
<proteinExistence type="predicted"/>
<evidence type="ECO:0000259" key="7">
    <source>
        <dbReference type="PROSITE" id="PS51741"/>
    </source>
</evidence>
<name>B0E9J5_ENTDS</name>
<evidence type="ECO:0000313" key="9">
    <source>
        <dbReference type="Proteomes" id="UP000008076"/>
    </source>
</evidence>
<gene>
    <name evidence="8" type="ORF">EDI_130790</name>
</gene>
<dbReference type="PANTHER" id="PTHR23065:SF7">
    <property type="entry name" value="NOSTRIN, ISOFORM H"/>
    <property type="match status" value="1"/>
</dbReference>
<dbReference type="InterPro" id="IPR001060">
    <property type="entry name" value="FCH_dom"/>
</dbReference>
<dbReference type="eggNOG" id="ENOG502RDBX">
    <property type="taxonomic scope" value="Eukaryota"/>
</dbReference>
<dbReference type="PROSITE" id="PS51741">
    <property type="entry name" value="F_BAR"/>
    <property type="match status" value="1"/>
</dbReference>
<organism evidence="9">
    <name type="scientific">Entamoeba dispar (strain ATCC PRA-260 / SAW760)</name>
    <dbReference type="NCBI Taxonomy" id="370354"/>
    <lineage>
        <taxon>Eukaryota</taxon>
        <taxon>Amoebozoa</taxon>
        <taxon>Evosea</taxon>
        <taxon>Archamoebae</taxon>
        <taxon>Mastigamoebida</taxon>
        <taxon>Entamoebidae</taxon>
        <taxon>Entamoeba</taxon>
    </lineage>
</organism>
<dbReference type="KEGG" id="edi:EDI_130790"/>
<reference evidence="9" key="1">
    <citation type="submission" date="2007-12" db="EMBL/GenBank/DDBJ databases">
        <title>Annotation of Entamoeba dispar SAW760.</title>
        <authorList>
            <person name="Lorenzi H."/>
            <person name="Inman J."/>
            <person name="Schobel S."/>
            <person name="Amedeo P."/>
            <person name="Caler E."/>
        </authorList>
    </citation>
    <scope>NUCLEOTIDE SEQUENCE [LARGE SCALE GENOMIC DNA]</scope>
    <source>
        <strain evidence="9">ATCC PRA-260 / SAW760</strain>
    </source>
</reference>
<dbReference type="GO" id="GO:0008017">
    <property type="term" value="F:microtubule binding"/>
    <property type="evidence" value="ECO:0007669"/>
    <property type="project" value="TreeGrafter"/>
</dbReference>
<dbReference type="EMBL" id="DS548367">
    <property type="protein sequence ID" value="EDR28802.1"/>
    <property type="molecule type" value="Genomic_DNA"/>
</dbReference>
<dbReference type="GO" id="GO:0031982">
    <property type="term" value="C:vesicle"/>
    <property type="evidence" value="ECO:0007669"/>
    <property type="project" value="TreeGrafter"/>
</dbReference>
<evidence type="ECO:0000256" key="1">
    <source>
        <dbReference type="ARBA" id="ARBA00004245"/>
    </source>
</evidence>
<keyword evidence="5" id="KW-0175">Coiled coil</keyword>
<dbReference type="SUPFAM" id="SSF103657">
    <property type="entry name" value="BAR/IMD domain-like"/>
    <property type="match status" value="1"/>
</dbReference>
<dbReference type="GO" id="GO:0030041">
    <property type="term" value="P:actin filament polymerization"/>
    <property type="evidence" value="ECO:0007669"/>
    <property type="project" value="TreeGrafter"/>
</dbReference>
<dbReference type="GeneID" id="5879952"/>
<comment type="subcellular location">
    <subcellularLocation>
        <location evidence="1">Cytoplasm</location>
        <location evidence="1">Cytoskeleton</location>
    </subcellularLocation>
</comment>
<dbReference type="RefSeq" id="XP_001735020.1">
    <property type="nucleotide sequence ID" value="XM_001734968.1"/>
</dbReference>
<evidence type="ECO:0000256" key="6">
    <source>
        <dbReference type="SAM" id="MobiDB-lite"/>
    </source>
</evidence>
<evidence type="ECO:0000256" key="4">
    <source>
        <dbReference type="ARBA" id="ARBA00023212"/>
    </source>
</evidence>
<dbReference type="PANTHER" id="PTHR23065">
    <property type="entry name" value="PROLINE-SERINE-THREONINE PHOSPHATASE INTERACTING PROTEIN 1"/>
    <property type="match status" value="1"/>
</dbReference>
<evidence type="ECO:0000256" key="2">
    <source>
        <dbReference type="ARBA" id="ARBA00022490"/>
    </source>
</evidence>
<feature type="compositionally biased region" description="Basic and acidic residues" evidence="6">
    <location>
        <begin position="289"/>
        <end position="345"/>
    </location>
</feature>
<keyword evidence="9" id="KW-1185">Reference proteome</keyword>
<dbReference type="AlphaFoldDB" id="B0E9J5"/>
<sequence length="345" mass="39455">MSDFTNLIYEFPAVSTKMENIVILTKAYITYFKERANLENEYGKGIHIQSTVPMKTSLFNKENPVDKTESTLKAMLETINSESEKIGQKHLETANKILNEIVKPLEALVKDIEVGKKKLINDTNKSINSHNTLVNAAEKAKLNYKKAVTEHKNAVEIGKSLEGPAQEKNNIKIGQLDAKVKKLEADYRAAVDKANTTREVLYQTELPEVLKGCQELISKHYETFKAVLDQFVVTQIELSTIIADVSQHLRGNMEHVSYEADLEEFIKANLNVHEIKNIELELEETTIPTEEKKEETPIEEEKKEETPIKEEKKEETPIEEEKKEETTPIEEEKKEETPVEEQKTE</sequence>
<feature type="domain" description="F-BAR" evidence="7">
    <location>
        <begin position="1"/>
        <end position="263"/>
    </location>
</feature>
<dbReference type="GO" id="GO:0005737">
    <property type="term" value="C:cytoplasm"/>
    <property type="evidence" value="ECO:0007669"/>
    <property type="project" value="TreeGrafter"/>
</dbReference>
<accession>B0E9J5</accession>
<feature type="region of interest" description="Disordered" evidence="6">
    <location>
        <begin position="286"/>
        <end position="345"/>
    </location>
</feature>
<evidence type="ECO:0000256" key="5">
    <source>
        <dbReference type="PROSITE-ProRule" id="PRU01077"/>
    </source>
</evidence>